<protein>
    <recommendedName>
        <fullName evidence="4">Pentatricopeptide repeat-containing protein</fullName>
    </recommendedName>
</protein>
<name>A0A9P5Z9X2_9AGAR</name>
<evidence type="ECO:0000256" key="1">
    <source>
        <dbReference type="ARBA" id="ARBA00022737"/>
    </source>
</evidence>
<dbReference type="PANTHER" id="PTHR47942:SF63">
    <property type="entry name" value="PENTATRICOPEPTIDE REPEAT-CONTAINING PROTEIN"/>
    <property type="match status" value="1"/>
</dbReference>
<gene>
    <name evidence="2" type="ORF">BDN70DRAFT_798221</name>
</gene>
<accession>A0A9P5Z9X2</accession>
<dbReference type="Gene3D" id="1.25.40.10">
    <property type="entry name" value="Tetratricopeptide repeat domain"/>
    <property type="match status" value="1"/>
</dbReference>
<keyword evidence="3" id="KW-1185">Reference proteome</keyword>
<dbReference type="PANTHER" id="PTHR47942">
    <property type="entry name" value="TETRATRICOPEPTIDE REPEAT (TPR)-LIKE SUPERFAMILY PROTEIN-RELATED"/>
    <property type="match status" value="1"/>
</dbReference>
<reference evidence="2" key="1">
    <citation type="submission" date="2020-11" db="EMBL/GenBank/DDBJ databases">
        <authorList>
            <consortium name="DOE Joint Genome Institute"/>
            <person name="Ahrendt S."/>
            <person name="Riley R."/>
            <person name="Andreopoulos W."/>
            <person name="Labutti K."/>
            <person name="Pangilinan J."/>
            <person name="Ruiz-Duenas F.J."/>
            <person name="Barrasa J.M."/>
            <person name="Sanchez-Garcia M."/>
            <person name="Camarero S."/>
            <person name="Miyauchi S."/>
            <person name="Serrano A."/>
            <person name="Linde D."/>
            <person name="Babiker R."/>
            <person name="Drula E."/>
            <person name="Ayuso-Fernandez I."/>
            <person name="Pacheco R."/>
            <person name="Padilla G."/>
            <person name="Ferreira P."/>
            <person name="Barriuso J."/>
            <person name="Kellner H."/>
            <person name="Castanera R."/>
            <person name="Alfaro M."/>
            <person name="Ramirez L."/>
            <person name="Pisabarro A.G."/>
            <person name="Kuo A."/>
            <person name="Tritt A."/>
            <person name="Lipzen A."/>
            <person name="He G."/>
            <person name="Yan M."/>
            <person name="Ng V."/>
            <person name="Cullen D."/>
            <person name="Martin F."/>
            <person name="Rosso M.-N."/>
            <person name="Henrissat B."/>
            <person name="Hibbett D."/>
            <person name="Martinez A.T."/>
            <person name="Grigoriev I.V."/>
        </authorList>
    </citation>
    <scope>NUCLEOTIDE SEQUENCE</scope>
    <source>
        <strain evidence="2">CIRM-BRFM 674</strain>
    </source>
</reference>
<evidence type="ECO:0000313" key="3">
    <source>
        <dbReference type="Proteomes" id="UP000807469"/>
    </source>
</evidence>
<dbReference type="AlphaFoldDB" id="A0A9P5Z9X2"/>
<keyword evidence="1" id="KW-0677">Repeat</keyword>
<evidence type="ECO:0000313" key="2">
    <source>
        <dbReference type="EMBL" id="KAF9484173.1"/>
    </source>
</evidence>
<comment type="caution">
    <text evidence="2">The sequence shown here is derived from an EMBL/GenBank/DDBJ whole genome shotgun (WGS) entry which is preliminary data.</text>
</comment>
<sequence>MNASQITIHPVEELERRVQALDEAVDSDQESTLRPLFYTEEDLLKLYEDVMSVPLPENVQENRQAALEAIRRAEEQEDVAIIDSMQRRLLDGISESSQVDSRTPVYRRILVRAHEIFTQIEATRNAINPGTTNRFPLSVLSIREFQALMRQSLNAQDFRASEIVLEIMKKSDLPLSSDNLTTFLEMYAVSGNIKAADELLANFLTETPTELQRHLHIQTHLRATPLDEIPTSAMDLLHQYEEQSVPAPMHTYTSVITALLSRPLSLARAQAWDIFSHMRYVAHPYPDVVLYTQMIRACASPVSVRYSSEPEKALDLWTEMTVDRKIRPTVGSYNAVILACARSGEKVYVNEAFRLARQMLDSHRDAQGVSSFRPDRKTFCALLEGAKRTGNLARARWILAEMVAPKRENDPNAIDTEIDEEIMMHIFNAYASYKPPVFKRAETASGSNPVGSQQEPTAMHVALNESSQNAEAEASLVVENQDENPSFAHIPPQMHAEVIREVKILLNRIIDERKGLEPVATASLPIADQKFRHVEITSRLLGAYLSVFYKHASLDASRELFWKLFDDFDVPRTPRICVEALERCGNARRGHERTTVVPFADQLWEQWIVQEDSASRAGKPLPSRLVERAHIAMIRTLAVTENVDRALSQLKAFAAKYPPNEVRTPAPKPNFRSTRTSLVGHRPLVRMTSAAEVPDDYVPPLVTFRDVEILHHRLIDYSRKKDIAYVTWLCKAYEWALRVRRDEAVKAKPRKADAEMKTPVIKRIEEVRDEETS</sequence>
<proteinExistence type="predicted"/>
<dbReference type="InterPro" id="IPR051222">
    <property type="entry name" value="PPR/CCM1_RNA-binding"/>
</dbReference>
<evidence type="ECO:0008006" key="4">
    <source>
        <dbReference type="Google" id="ProtNLM"/>
    </source>
</evidence>
<dbReference type="EMBL" id="MU155146">
    <property type="protein sequence ID" value="KAF9484173.1"/>
    <property type="molecule type" value="Genomic_DNA"/>
</dbReference>
<organism evidence="2 3">
    <name type="scientific">Pholiota conissans</name>
    <dbReference type="NCBI Taxonomy" id="109636"/>
    <lineage>
        <taxon>Eukaryota</taxon>
        <taxon>Fungi</taxon>
        <taxon>Dikarya</taxon>
        <taxon>Basidiomycota</taxon>
        <taxon>Agaricomycotina</taxon>
        <taxon>Agaricomycetes</taxon>
        <taxon>Agaricomycetidae</taxon>
        <taxon>Agaricales</taxon>
        <taxon>Agaricineae</taxon>
        <taxon>Strophariaceae</taxon>
        <taxon>Pholiota</taxon>
    </lineage>
</organism>
<dbReference type="Proteomes" id="UP000807469">
    <property type="component" value="Unassembled WGS sequence"/>
</dbReference>
<dbReference type="InterPro" id="IPR011990">
    <property type="entry name" value="TPR-like_helical_dom_sf"/>
</dbReference>
<dbReference type="OrthoDB" id="5588846at2759"/>